<dbReference type="Proteomes" id="UP000444960">
    <property type="component" value="Unassembled WGS sequence"/>
</dbReference>
<dbReference type="Gene3D" id="1.10.3210.10">
    <property type="entry name" value="Hypothetical protein af1432"/>
    <property type="match status" value="1"/>
</dbReference>
<dbReference type="EMBL" id="BJOV01000005">
    <property type="protein sequence ID" value="GEE02298.1"/>
    <property type="molecule type" value="Genomic_DNA"/>
</dbReference>
<comment type="caution">
    <text evidence="1">The sequence shown here is derived from an EMBL/GenBank/DDBJ whole genome shotgun (WGS) entry which is preliminary data.</text>
</comment>
<accession>A0A7I9VA92</accession>
<name>A0A7I9VA92_9ACTN</name>
<proteinExistence type="predicted"/>
<organism evidence="1 2">
    <name type="scientific">Gordonia spumicola</name>
    <dbReference type="NCBI Taxonomy" id="589161"/>
    <lineage>
        <taxon>Bacteria</taxon>
        <taxon>Bacillati</taxon>
        <taxon>Actinomycetota</taxon>
        <taxon>Actinomycetes</taxon>
        <taxon>Mycobacteriales</taxon>
        <taxon>Gordoniaceae</taxon>
        <taxon>Gordonia</taxon>
    </lineage>
</organism>
<reference evidence="2" key="1">
    <citation type="submission" date="2019-06" db="EMBL/GenBank/DDBJ databases">
        <title>Gordonia isolated from sludge of a wastewater treatment plant.</title>
        <authorList>
            <person name="Tamura T."/>
            <person name="Aoyama K."/>
            <person name="Kang Y."/>
            <person name="Saito S."/>
            <person name="Akiyama N."/>
            <person name="Yazawa K."/>
            <person name="Gonoi T."/>
            <person name="Mikami Y."/>
        </authorList>
    </citation>
    <scope>NUCLEOTIDE SEQUENCE [LARGE SCALE GENOMIC DNA]</scope>
    <source>
        <strain evidence="2">NBRC 107696</strain>
    </source>
</reference>
<dbReference type="SUPFAM" id="SSF109604">
    <property type="entry name" value="HD-domain/PDEase-like"/>
    <property type="match status" value="1"/>
</dbReference>
<dbReference type="AlphaFoldDB" id="A0A7I9VA92"/>
<gene>
    <name evidence="1" type="ORF">nbrc107696_27440</name>
</gene>
<protein>
    <recommendedName>
        <fullName evidence="3">Phosphohydrolase</fullName>
    </recommendedName>
</protein>
<dbReference type="RefSeq" id="WP_161895981.1">
    <property type="nucleotide sequence ID" value="NZ_BJOV01000005.1"/>
</dbReference>
<evidence type="ECO:0000313" key="1">
    <source>
        <dbReference type="EMBL" id="GEE02298.1"/>
    </source>
</evidence>
<evidence type="ECO:0000313" key="2">
    <source>
        <dbReference type="Proteomes" id="UP000444960"/>
    </source>
</evidence>
<dbReference type="OrthoDB" id="9802385at2"/>
<evidence type="ECO:0008006" key="3">
    <source>
        <dbReference type="Google" id="ProtNLM"/>
    </source>
</evidence>
<keyword evidence="2" id="KW-1185">Reference proteome</keyword>
<sequence length="242" mass="26601">MQTELKHQNVVELTAALLTAMPACSDALRLAAYAHDGQLRTTIRARAVHQDPYIIHPIRIALRLLRWGVFASDDAGQRTVVEVALLHDVAEDSPGRLVDWLELPASTRPHDAIALRFGPRVADAVRRLTNPPADPDATTRVRRARYRAHLADEVAPDLLSAVVKSSDLVDNAGSLKHLSDERKAATYAAKYVDPVGDMADALARHLEDAASDLDYATARGVHRARERLLVVHGELLTMVEKD</sequence>